<accession>A0A5C6NKK2</accession>
<dbReference type="EMBL" id="RHFK02000012">
    <property type="protein sequence ID" value="TWW67181.1"/>
    <property type="molecule type" value="Genomic_DNA"/>
</dbReference>
<evidence type="ECO:0000313" key="3">
    <source>
        <dbReference type="Proteomes" id="UP000324091"/>
    </source>
</evidence>
<feature type="compositionally biased region" description="Gly residues" evidence="1">
    <location>
        <begin position="82"/>
        <end position="91"/>
    </location>
</feature>
<organism evidence="2 3">
    <name type="scientific">Takifugu flavidus</name>
    <name type="common">sansaifugu</name>
    <dbReference type="NCBI Taxonomy" id="433684"/>
    <lineage>
        <taxon>Eukaryota</taxon>
        <taxon>Metazoa</taxon>
        <taxon>Chordata</taxon>
        <taxon>Craniata</taxon>
        <taxon>Vertebrata</taxon>
        <taxon>Euteleostomi</taxon>
        <taxon>Actinopterygii</taxon>
        <taxon>Neopterygii</taxon>
        <taxon>Teleostei</taxon>
        <taxon>Neoteleostei</taxon>
        <taxon>Acanthomorphata</taxon>
        <taxon>Eupercaria</taxon>
        <taxon>Tetraodontiformes</taxon>
        <taxon>Tetradontoidea</taxon>
        <taxon>Tetraodontidae</taxon>
        <taxon>Takifugu</taxon>
    </lineage>
</organism>
<proteinExistence type="predicted"/>
<dbReference type="AlphaFoldDB" id="A0A5C6NKK2"/>
<dbReference type="Proteomes" id="UP000324091">
    <property type="component" value="Chromosome 2"/>
</dbReference>
<protein>
    <submittedName>
        <fullName evidence="2">Uncharacterized protein</fullName>
    </submittedName>
</protein>
<feature type="region of interest" description="Disordered" evidence="1">
    <location>
        <begin position="53"/>
        <end position="91"/>
    </location>
</feature>
<evidence type="ECO:0000256" key="1">
    <source>
        <dbReference type="SAM" id="MobiDB-lite"/>
    </source>
</evidence>
<keyword evidence="3" id="KW-1185">Reference proteome</keyword>
<gene>
    <name evidence="2" type="ORF">D4764_02G0002220</name>
</gene>
<name>A0A5C6NKK2_9TELE</name>
<evidence type="ECO:0000313" key="2">
    <source>
        <dbReference type="EMBL" id="TWW67181.1"/>
    </source>
</evidence>
<reference evidence="2 3" key="1">
    <citation type="submission" date="2019-04" db="EMBL/GenBank/DDBJ databases">
        <title>Chromosome genome assembly for Takifugu flavidus.</title>
        <authorList>
            <person name="Xiao S."/>
        </authorList>
    </citation>
    <scope>NUCLEOTIDE SEQUENCE [LARGE SCALE GENOMIC DNA]</scope>
    <source>
        <strain evidence="2">HTHZ2018</strain>
        <tissue evidence="2">Muscle</tissue>
    </source>
</reference>
<sequence length="91" mass="9816">MDEEVVGVAESGVGEEACTDARYCREASWCRGVNDAPRMNRVHRPRCPAVTPPINHDWMMDEDGSSRPEGWSSVGCEDRVGGGRGGHALGS</sequence>
<comment type="caution">
    <text evidence="2">The sequence shown here is derived from an EMBL/GenBank/DDBJ whole genome shotgun (WGS) entry which is preliminary data.</text>
</comment>